<dbReference type="EMBL" id="JBBJCI010000231">
    <property type="protein sequence ID" value="KAK7237891.1"/>
    <property type="molecule type" value="Genomic_DNA"/>
</dbReference>
<keyword evidence="4" id="KW-1185">Reference proteome</keyword>
<dbReference type="Proteomes" id="UP001363151">
    <property type="component" value="Unassembled WGS sequence"/>
</dbReference>
<comment type="caution">
    <text evidence="3">The sequence shown here is derived from an EMBL/GenBank/DDBJ whole genome shotgun (WGS) entry which is preliminary data.</text>
</comment>
<evidence type="ECO:0000313" key="3">
    <source>
        <dbReference type="EMBL" id="KAK7237891.1"/>
    </source>
</evidence>
<reference evidence="3 4" key="1">
    <citation type="submission" date="2024-03" db="EMBL/GenBank/DDBJ databases">
        <title>Aureococcus anophagefferens CCMP1851 and Kratosvirus quantuckense: Draft genome of a second virus-susceptible host strain in the model system.</title>
        <authorList>
            <person name="Chase E."/>
            <person name="Truchon A.R."/>
            <person name="Schepens W."/>
            <person name="Wilhelm S.W."/>
        </authorList>
    </citation>
    <scope>NUCLEOTIDE SEQUENCE [LARGE SCALE GENOMIC DNA]</scope>
    <source>
        <strain evidence="3 4">CCMP1851</strain>
    </source>
</reference>
<sequence>MAASARYGKWVDQGLSAKAVSPMHVKVRVLAIPQAGMGAWAFHGWQEKLPKSVEMLPVELPGRNSRMLEDKGQSMAELVGDLVTAVMPALESKPFVVLGHSLGAWMAFEVCNEIERRRGPKPLCLIVSGCRAPQLHEPLEHDADRVMPCLHDLPKGSGPGSFWEHFDRRYGKNPDLASDGVKDYVEPLLRSDFKILETYAPTRGAAEKFPFPVLGCGARGDNRFTPEQLTAWSVYTDTFAERWFDTAATMPKWSTPHRYLVDSPDAFVAFLGPKCEDLFKNKPKPPPIRPGAYAVANKKGALVRAECDLASAQVGDLLPVGTRVTVEEAVHVPNAKPRARISAPVAGWLSCHVIAQLLG</sequence>
<evidence type="ECO:0000256" key="1">
    <source>
        <dbReference type="ARBA" id="ARBA00007169"/>
    </source>
</evidence>
<name>A0ABR1FT87_AURAN</name>
<dbReference type="InterPro" id="IPR012223">
    <property type="entry name" value="TEII"/>
</dbReference>
<dbReference type="SUPFAM" id="SSF53474">
    <property type="entry name" value="alpha/beta-Hydrolases"/>
    <property type="match status" value="1"/>
</dbReference>
<dbReference type="GO" id="GO:0016787">
    <property type="term" value="F:hydrolase activity"/>
    <property type="evidence" value="ECO:0007669"/>
    <property type="project" value="UniProtKB-KW"/>
</dbReference>
<feature type="domain" description="Thioesterase" evidence="2">
    <location>
        <begin position="29"/>
        <end position="218"/>
    </location>
</feature>
<protein>
    <submittedName>
        <fullName evidence="3">Dodecanoyl-[acyl-carrier-protein] hydrolase</fullName>
    </submittedName>
</protein>
<gene>
    <name evidence="3" type="primary">OLAH</name>
    <name evidence="3" type="ORF">SO694_00022415</name>
</gene>
<accession>A0ABR1FT87</accession>
<keyword evidence="3" id="KW-0378">Hydrolase</keyword>
<evidence type="ECO:0000259" key="2">
    <source>
        <dbReference type="Pfam" id="PF00975"/>
    </source>
</evidence>
<dbReference type="Gene3D" id="3.40.50.1820">
    <property type="entry name" value="alpha/beta hydrolase"/>
    <property type="match status" value="1"/>
</dbReference>
<dbReference type="InterPro" id="IPR001031">
    <property type="entry name" value="Thioesterase"/>
</dbReference>
<dbReference type="PANTHER" id="PTHR11487:SF0">
    <property type="entry name" value="S-ACYL FATTY ACID SYNTHASE THIOESTERASE, MEDIUM CHAIN"/>
    <property type="match status" value="1"/>
</dbReference>
<evidence type="ECO:0000313" key="4">
    <source>
        <dbReference type="Proteomes" id="UP001363151"/>
    </source>
</evidence>
<proteinExistence type="inferred from homology"/>
<dbReference type="PANTHER" id="PTHR11487">
    <property type="entry name" value="THIOESTERASE"/>
    <property type="match status" value="1"/>
</dbReference>
<dbReference type="Pfam" id="PF00975">
    <property type="entry name" value="Thioesterase"/>
    <property type="match status" value="1"/>
</dbReference>
<comment type="similarity">
    <text evidence="1">Belongs to the thioesterase family.</text>
</comment>
<organism evidence="3 4">
    <name type="scientific">Aureococcus anophagefferens</name>
    <name type="common">Harmful bloom alga</name>
    <dbReference type="NCBI Taxonomy" id="44056"/>
    <lineage>
        <taxon>Eukaryota</taxon>
        <taxon>Sar</taxon>
        <taxon>Stramenopiles</taxon>
        <taxon>Ochrophyta</taxon>
        <taxon>Pelagophyceae</taxon>
        <taxon>Pelagomonadales</taxon>
        <taxon>Pelagomonadaceae</taxon>
        <taxon>Aureococcus</taxon>
    </lineage>
</organism>
<dbReference type="InterPro" id="IPR029058">
    <property type="entry name" value="AB_hydrolase_fold"/>
</dbReference>